<dbReference type="AlphaFoldDB" id="A0A8J3UL30"/>
<sequence length="126" mass="13408">MSIGAKDHPAHIPHGLMLVRNRTLLPRPRIPYAVDPSRSDSGPVTQVQARLRVYVGHSPFLGHWTPTGTDGLSPEESVCWALPGSMAGGMRGPCLSHPRTLPALAIIPELEAPAGGTIIRSPCHVS</sequence>
<proteinExistence type="predicted"/>
<comment type="caution">
    <text evidence="1">The sequence shown here is derived from an EMBL/GenBank/DDBJ whole genome shotgun (WGS) entry which is preliminary data.</text>
</comment>
<protein>
    <submittedName>
        <fullName evidence="1">Uncharacterized protein</fullName>
    </submittedName>
</protein>
<reference evidence="1" key="1">
    <citation type="submission" date="2021-01" db="EMBL/GenBank/DDBJ databases">
        <title>Whole genome shotgun sequence of Planotetraspora silvatica NBRC 100141.</title>
        <authorList>
            <person name="Komaki H."/>
            <person name="Tamura T."/>
        </authorList>
    </citation>
    <scope>NUCLEOTIDE SEQUENCE</scope>
    <source>
        <strain evidence="1">NBRC 100141</strain>
    </source>
</reference>
<evidence type="ECO:0000313" key="2">
    <source>
        <dbReference type="Proteomes" id="UP000644610"/>
    </source>
</evidence>
<gene>
    <name evidence="1" type="ORF">Psi02_42380</name>
</gene>
<organism evidence="1 2">
    <name type="scientific">Planotetraspora silvatica</name>
    <dbReference type="NCBI Taxonomy" id="234614"/>
    <lineage>
        <taxon>Bacteria</taxon>
        <taxon>Bacillati</taxon>
        <taxon>Actinomycetota</taxon>
        <taxon>Actinomycetes</taxon>
        <taxon>Streptosporangiales</taxon>
        <taxon>Streptosporangiaceae</taxon>
        <taxon>Planotetraspora</taxon>
    </lineage>
</organism>
<dbReference type="EMBL" id="BOOQ01000027">
    <property type="protein sequence ID" value="GII47814.1"/>
    <property type="molecule type" value="Genomic_DNA"/>
</dbReference>
<evidence type="ECO:0000313" key="1">
    <source>
        <dbReference type="EMBL" id="GII47814.1"/>
    </source>
</evidence>
<accession>A0A8J3UL30</accession>
<dbReference type="Proteomes" id="UP000644610">
    <property type="component" value="Unassembled WGS sequence"/>
</dbReference>
<name>A0A8J3UL30_9ACTN</name>
<keyword evidence="2" id="KW-1185">Reference proteome</keyword>